<feature type="domain" description="Tyrosine specific protein phosphatases" evidence="6">
    <location>
        <begin position="145"/>
        <end position="224"/>
    </location>
</feature>
<dbReference type="SMART" id="SM00195">
    <property type="entry name" value="DSPc"/>
    <property type="match status" value="1"/>
</dbReference>
<evidence type="ECO:0000256" key="3">
    <source>
        <dbReference type="ARBA" id="ARBA00022801"/>
    </source>
</evidence>
<dbReference type="EC" id="3.1.3.48" evidence="2"/>
<evidence type="ECO:0000313" key="8">
    <source>
        <dbReference type="Proteomes" id="UP000781932"/>
    </source>
</evidence>
<reference evidence="7" key="1">
    <citation type="submission" date="2020-03" db="EMBL/GenBank/DDBJ databases">
        <authorList>
            <person name="He L."/>
        </authorList>
    </citation>
    <scope>NUCLEOTIDE SEQUENCE</scope>
    <source>
        <strain evidence="7">CkLH20</strain>
    </source>
</reference>
<accession>A0A9P6IFR4</accession>
<dbReference type="GO" id="GO:0033550">
    <property type="term" value="F:MAP kinase tyrosine phosphatase activity"/>
    <property type="evidence" value="ECO:0007669"/>
    <property type="project" value="TreeGrafter"/>
</dbReference>
<dbReference type="SUPFAM" id="SSF52799">
    <property type="entry name" value="(Phosphotyrosine protein) phosphatases II"/>
    <property type="match status" value="1"/>
</dbReference>
<comment type="similarity">
    <text evidence="1">Belongs to the protein-tyrosine phosphatase family. Non-receptor class dual specificity subfamily.</text>
</comment>
<dbReference type="PANTHER" id="PTHR10159">
    <property type="entry name" value="DUAL SPECIFICITY PROTEIN PHOSPHATASE"/>
    <property type="match status" value="1"/>
</dbReference>
<evidence type="ECO:0000256" key="2">
    <source>
        <dbReference type="ARBA" id="ARBA00013064"/>
    </source>
</evidence>
<dbReference type="EMBL" id="JAATWM020000001">
    <property type="protein sequence ID" value="KAF9882019.1"/>
    <property type="molecule type" value="Genomic_DNA"/>
</dbReference>
<organism evidence="7 8">
    <name type="scientific">Colletotrichum karsti</name>
    <dbReference type="NCBI Taxonomy" id="1095194"/>
    <lineage>
        <taxon>Eukaryota</taxon>
        <taxon>Fungi</taxon>
        <taxon>Dikarya</taxon>
        <taxon>Ascomycota</taxon>
        <taxon>Pezizomycotina</taxon>
        <taxon>Sordariomycetes</taxon>
        <taxon>Hypocreomycetidae</taxon>
        <taxon>Glomerellales</taxon>
        <taxon>Glomerellaceae</taxon>
        <taxon>Colletotrichum</taxon>
        <taxon>Colletotrichum boninense species complex</taxon>
    </lineage>
</organism>
<keyword evidence="3" id="KW-0378">Hydrolase</keyword>
<keyword evidence="4" id="KW-0904">Protein phosphatase</keyword>
<dbReference type="OrthoDB" id="539213at2759"/>
<dbReference type="AlphaFoldDB" id="A0A9P6IFR4"/>
<dbReference type="GO" id="GO:0005737">
    <property type="term" value="C:cytoplasm"/>
    <property type="evidence" value="ECO:0007669"/>
    <property type="project" value="TreeGrafter"/>
</dbReference>
<protein>
    <recommendedName>
        <fullName evidence="2">protein-tyrosine-phosphatase</fullName>
        <ecNumber evidence="2">3.1.3.48</ecNumber>
    </recommendedName>
</protein>
<dbReference type="PROSITE" id="PS50056">
    <property type="entry name" value="TYR_PHOSPHATASE_2"/>
    <property type="match status" value="1"/>
</dbReference>
<dbReference type="CDD" id="cd14498">
    <property type="entry name" value="DSP"/>
    <property type="match status" value="1"/>
</dbReference>
<evidence type="ECO:0000256" key="4">
    <source>
        <dbReference type="ARBA" id="ARBA00022912"/>
    </source>
</evidence>
<dbReference type="PANTHER" id="PTHR10159:SF519">
    <property type="entry name" value="DUAL SPECIFICITY PROTEIN PHOSPHATASE MPK3"/>
    <property type="match status" value="1"/>
</dbReference>
<gene>
    <name evidence="7" type="ORF">CkaCkLH20_00055</name>
</gene>
<evidence type="ECO:0000259" key="6">
    <source>
        <dbReference type="PROSITE" id="PS50056"/>
    </source>
</evidence>
<dbReference type="Pfam" id="PF00782">
    <property type="entry name" value="DSPc"/>
    <property type="match status" value="1"/>
</dbReference>
<reference evidence="7" key="2">
    <citation type="submission" date="2020-11" db="EMBL/GenBank/DDBJ databases">
        <title>Whole genome sequencing of Colletotrichum sp.</title>
        <authorList>
            <person name="Li H."/>
        </authorList>
    </citation>
    <scope>NUCLEOTIDE SEQUENCE</scope>
    <source>
        <strain evidence="7">CkLH20</strain>
    </source>
</reference>
<evidence type="ECO:0000256" key="5">
    <source>
        <dbReference type="SAM" id="MobiDB-lite"/>
    </source>
</evidence>
<dbReference type="InterPro" id="IPR000340">
    <property type="entry name" value="Dual-sp_phosphatase_cat-dom"/>
</dbReference>
<feature type="region of interest" description="Disordered" evidence="5">
    <location>
        <begin position="287"/>
        <end position="311"/>
    </location>
</feature>
<dbReference type="RefSeq" id="XP_038751480.1">
    <property type="nucleotide sequence ID" value="XM_038882775.1"/>
</dbReference>
<evidence type="ECO:0000256" key="1">
    <source>
        <dbReference type="ARBA" id="ARBA00008601"/>
    </source>
</evidence>
<dbReference type="GO" id="GO:0008330">
    <property type="term" value="F:protein tyrosine/threonine phosphatase activity"/>
    <property type="evidence" value="ECO:0007669"/>
    <property type="project" value="TreeGrafter"/>
</dbReference>
<dbReference type="InterPro" id="IPR020422">
    <property type="entry name" value="TYR_PHOSPHATASE_DUAL_dom"/>
</dbReference>
<proteinExistence type="inferred from homology"/>
<dbReference type="GO" id="GO:0043409">
    <property type="term" value="P:negative regulation of MAPK cascade"/>
    <property type="evidence" value="ECO:0007669"/>
    <property type="project" value="TreeGrafter"/>
</dbReference>
<dbReference type="Gene3D" id="3.90.190.10">
    <property type="entry name" value="Protein tyrosine phosphatase superfamily"/>
    <property type="match status" value="1"/>
</dbReference>
<comment type="caution">
    <text evidence="7">The sequence shown here is derived from an EMBL/GenBank/DDBJ whole genome shotgun (WGS) entry which is preliminary data.</text>
</comment>
<evidence type="ECO:0000313" key="7">
    <source>
        <dbReference type="EMBL" id="KAF9882019.1"/>
    </source>
</evidence>
<dbReference type="Proteomes" id="UP000781932">
    <property type="component" value="Unassembled WGS sequence"/>
</dbReference>
<keyword evidence="8" id="KW-1185">Reference proteome</keyword>
<dbReference type="GeneID" id="62155849"/>
<name>A0A9P6IFR4_9PEZI</name>
<dbReference type="InterPro" id="IPR029021">
    <property type="entry name" value="Prot-tyrosine_phosphatase-like"/>
</dbReference>
<sequence length="407" mass="45876">MDSNQPHSTKWSDLFSINSAHEPTSYKALDNLQDEPTLAFLHQPFWDEIRAWTRNDDTQMSEIKHPDLTGPGRIYIGGMNHALNEDVLRQRNIRAVITIHPKDSLAWDQKDAGAGLRRFFREEGGGIESVVEHPLIIPLEDNANSNLIEHFDETSAFIREHSGQDRNILIHCKSGRSRSVAVLIAYLQRKYRDEVLRSVTDKDVARKMMKEYREAATESIRQQRLPVKVIMERFQELLALYDLQLIDHPDLEKERTKLFPAPVSAVRVMPSRLDSILKDPAEGAAAAAAAGDTSASESMPPPPPPSSDPKVVKTKGGAAVLKICVAWVFFRARQTPTEAVVHQFFEINEAYFYELEGLDYNGRSYAGSRHMCPGLVAFCLEYAGKFELTLPEKTEQHALLVIKQASS</sequence>
<dbReference type="GO" id="GO:0017017">
    <property type="term" value="F:MAP kinase tyrosine/serine/threonine phosphatase activity"/>
    <property type="evidence" value="ECO:0007669"/>
    <property type="project" value="TreeGrafter"/>
</dbReference>
<dbReference type="InterPro" id="IPR000387">
    <property type="entry name" value="Tyr_Pase_dom"/>
</dbReference>
<feature type="compositionally biased region" description="Low complexity" evidence="5">
    <location>
        <begin position="287"/>
        <end position="298"/>
    </location>
</feature>